<dbReference type="GO" id="GO:0046872">
    <property type="term" value="F:metal ion binding"/>
    <property type="evidence" value="ECO:0007669"/>
    <property type="project" value="UniProtKB-KW"/>
</dbReference>
<keyword evidence="9" id="KW-0501">Molybdenum cofactor biosynthesis</keyword>
<evidence type="ECO:0000256" key="7">
    <source>
        <dbReference type="ARBA" id="ARBA00023014"/>
    </source>
</evidence>
<dbReference type="NCBIfam" id="TIGR02666">
    <property type="entry name" value="moaA"/>
    <property type="match status" value="1"/>
</dbReference>
<dbReference type="Pfam" id="PF06463">
    <property type="entry name" value="Mob_synth_C"/>
    <property type="match status" value="1"/>
</dbReference>
<evidence type="ECO:0000256" key="8">
    <source>
        <dbReference type="ARBA" id="ARBA00023134"/>
    </source>
</evidence>
<keyword evidence="2" id="KW-0004">4Fe-4S</keyword>
<dbReference type="GO" id="GO:0006777">
    <property type="term" value="P:Mo-molybdopterin cofactor biosynthetic process"/>
    <property type="evidence" value="ECO:0007669"/>
    <property type="project" value="UniProtKB-KW"/>
</dbReference>
<dbReference type="EC" id="4.1.99.22" evidence="12"/>
<evidence type="ECO:0000256" key="10">
    <source>
        <dbReference type="ARBA" id="ARBA00023239"/>
    </source>
</evidence>
<sequence>MSFSQPIRLVPHGLRNGSAVDRRKVNYLRISITDRCNERCLYCMPEKYAGWVPRDELLSYEEILAIVKVGVSLGFRHFRVTGGEPLVRPGVVGFVERLIGLPGVETVSLSTNGTRLPELAEGLWKAGLRRVNVSLDALDPQRYREITRGDIDPVLEGIELCRKLGFSSLKINTVLLRNRNEEEIWPLAKFAASRGLVIRFIELMPVTRSDMLAEENFFSVEEAKRSLEKYDRLEPVNLKLGLGPAKYFRLARLGGIVGFIGAISDSRFCDGCNKMRLTADGKLRPCLGDHAEWDLKPCVRPALDRVRLKECWEAALAAKPLAHSFREGYQPGRVMTAIGG</sequence>
<comment type="caution">
    <text evidence="12">The sequence shown here is derived from an EMBL/GenBank/DDBJ whole genome shotgun (WGS) entry which is preliminary data.</text>
</comment>
<keyword evidence="13" id="KW-1185">Reference proteome</keyword>
<dbReference type="InterPro" id="IPR058240">
    <property type="entry name" value="rSAM_sf"/>
</dbReference>
<evidence type="ECO:0000256" key="3">
    <source>
        <dbReference type="ARBA" id="ARBA00022691"/>
    </source>
</evidence>
<evidence type="ECO:0000313" key="13">
    <source>
        <dbReference type="Proteomes" id="UP000663859"/>
    </source>
</evidence>
<dbReference type="GO" id="GO:0051539">
    <property type="term" value="F:4 iron, 4 sulfur cluster binding"/>
    <property type="evidence" value="ECO:0007669"/>
    <property type="project" value="UniProtKB-KW"/>
</dbReference>
<dbReference type="InterPro" id="IPR006638">
    <property type="entry name" value="Elp3/MiaA/NifB-like_rSAM"/>
</dbReference>
<organism evidence="12 13">
    <name type="scientific">Candidatus Methylacidithermus pantelleriae</name>
    <dbReference type="NCBI Taxonomy" id="2744239"/>
    <lineage>
        <taxon>Bacteria</taxon>
        <taxon>Pseudomonadati</taxon>
        <taxon>Verrucomicrobiota</taxon>
        <taxon>Methylacidiphilae</taxon>
        <taxon>Methylacidiphilales</taxon>
        <taxon>Methylacidiphilaceae</taxon>
        <taxon>Candidatus Methylacidithermus</taxon>
    </lineage>
</organism>
<dbReference type="InterPro" id="IPR010505">
    <property type="entry name" value="MoaA_twitch"/>
</dbReference>
<keyword evidence="5" id="KW-0547">Nucleotide-binding</keyword>
<evidence type="ECO:0000256" key="9">
    <source>
        <dbReference type="ARBA" id="ARBA00023150"/>
    </source>
</evidence>
<dbReference type="SFLD" id="SFLDS00029">
    <property type="entry name" value="Radical_SAM"/>
    <property type="match status" value="1"/>
</dbReference>
<dbReference type="GO" id="GO:0005525">
    <property type="term" value="F:GTP binding"/>
    <property type="evidence" value="ECO:0007669"/>
    <property type="project" value="UniProtKB-KW"/>
</dbReference>
<dbReference type="CDD" id="cd01335">
    <property type="entry name" value="Radical_SAM"/>
    <property type="match status" value="1"/>
</dbReference>
<dbReference type="PROSITE" id="PS51918">
    <property type="entry name" value="RADICAL_SAM"/>
    <property type="match status" value="1"/>
</dbReference>
<evidence type="ECO:0000259" key="11">
    <source>
        <dbReference type="PROSITE" id="PS51918"/>
    </source>
</evidence>
<dbReference type="GO" id="GO:0061798">
    <property type="term" value="F:GTP 3',8'-cyclase activity"/>
    <property type="evidence" value="ECO:0007669"/>
    <property type="project" value="UniProtKB-EC"/>
</dbReference>
<keyword evidence="8" id="KW-0342">GTP-binding</keyword>
<keyword evidence="10 12" id="KW-0456">Lyase</keyword>
<keyword evidence="6" id="KW-0408">Iron</keyword>
<reference evidence="12" key="1">
    <citation type="submission" date="2021-02" db="EMBL/GenBank/DDBJ databases">
        <authorList>
            <person name="Cremers G."/>
            <person name="Picone N."/>
        </authorList>
    </citation>
    <scope>NUCLEOTIDE SEQUENCE</scope>
    <source>
        <strain evidence="12">PQ17</strain>
    </source>
</reference>
<dbReference type="RefSeq" id="WP_236027826.1">
    <property type="nucleotide sequence ID" value="NZ_CAJNOB010000006.1"/>
</dbReference>
<dbReference type="AlphaFoldDB" id="A0A8J2BMR9"/>
<dbReference type="CDD" id="cd21117">
    <property type="entry name" value="Twitch_MoaA"/>
    <property type="match status" value="1"/>
</dbReference>
<dbReference type="InterPro" id="IPR013785">
    <property type="entry name" value="Aldolase_TIM"/>
</dbReference>
<dbReference type="SFLD" id="SFLDG01386">
    <property type="entry name" value="main_SPASM_domain-containing"/>
    <property type="match status" value="1"/>
</dbReference>
<keyword evidence="4" id="KW-0479">Metal-binding</keyword>
<dbReference type="InterPro" id="IPR007197">
    <property type="entry name" value="rSAM"/>
</dbReference>
<dbReference type="Pfam" id="PF04055">
    <property type="entry name" value="Radical_SAM"/>
    <property type="match status" value="1"/>
</dbReference>
<dbReference type="EMBL" id="CAJNOB010000006">
    <property type="protein sequence ID" value="CAF0693600.1"/>
    <property type="molecule type" value="Genomic_DNA"/>
</dbReference>
<evidence type="ECO:0000256" key="2">
    <source>
        <dbReference type="ARBA" id="ARBA00022485"/>
    </source>
</evidence>
<dbReference type="Gene3D" id="3.20.20.70">
    <property type="entry name" value="Aldolase class I"/>
    <property type="match status" value="1"/>
</dbReference>
<dbReference type="SFLD" id="SFLDG01383">
    <property type="entry name" value="cyclic_pyranopterin_phosphate"/>
    <property type="match status" value="1"/>
</dbReference>
<protein>
    <submittedName>
        <fullName evidence="12">GTP 3\\',8-cyclase</fullName>
        <ecNumber evidence="12">4.1.99.22</ecNumber>
    </submittedName>
</protein>
<dbReference type="SFLD" id="SFLDG01067">
    <property type="entry name" value="SPASM/twitch_domain_containing"/>
    <property type="match status" value="1"/>
</dbReference>
<dbReference type="Proteomes" id="UP000663859">
    <property type="component" value="Unassembled WGS sequence"/>
</dbReference>
<keyword evidence="3" id="KW-0949">S-adenosyl-L-methionine</keyword>
<evidence type="ECO:0000256" key="5">
    <source>
        <dbReference type="ARBA" id="ARBA00022741"/>
    </source>
</evidence>
<dbReference type="SMART" id="SM00729">
    <property type="entry name" value="Elp3"/>
    <property type="match status" value="1"/>
</dbReference>
<keyword evidence="7" id="KW-0411">Iron-sulfur</keyword>
<accession>A0A8J2BMR9</accession>
<feature type="domain" description="Radical SAM core" evidence="11">
    <location>
        <begin position="20"/>
        <end position="245"/>
    </location>
</feature>
<evidence type="ECO:0000256" key="4">
    <source>
        <dbReference type="ARBA" id="ARBA00022723"/>
    </source>
</evidence>
<evidence type="ECO:0000256" key="6">
    <source>
        <dbReference type="ARBA" id="ARBA00023004"/>
    </source>
</evidence>
<dbReference type="InterPro" id="IPR050105">
    <property type="entry name" value="MoCo_biosynth_MoaA/MoaC"/>
</dbReference>
<proteinExistence type="predicted"/>
<dbReference type="PANTHER" id="PTHR22960:SF0">
    <property type="entry name" value="MOLYBDENUM COFACTOR BIOSYNTHESIS PROTEIN 1"/>
    <property type="match status" value="1"/>
</dbReference>
<dbReference type="SUPFAM" id="SSF102114">
    <property type="entry name" value="Radical SAM enzymes"/>
    <property type="match status" value="1"/>
</dbReference>
<name>A0A8J2BMR9_9BACT</name>
<evidence type="ECO:0000313" key="12">
    <source>
        <dbReference type="EMBL" id="CAF0693600.1"/>
    </source>
</evidence>
<evidence type="ECO:0000256" key="1">
    <source>
        <dbReference type="ARBA" id="ARBA00001966"/>
    </source>
</evidence>
<dbReference type="GO" id="GO:0061799">
    <property type="term" value="F:cyclic pyranopterin monophosphate synthase activity"/>
    <property type="evidence" value="ECO:0007669"/>
    <property type="project" value="TreeGrafter"/>
</dbReference>
<dbReference type="InterPro" id="IPR040064">
    <property type="entry name" value="MoaA-like"/>
</dbReference>
<comment type="cofactor">
    <cofactor evidence="1">
        <name>[4Fe-4S] cluster</name>
        <dbReference type="ChEBI" id="CHEBI:49883"/>
    </cofactor>
</comment>
<gene>
    <name evidence="12" type="primary">moaA</name>
    <name evidence="12" type="ORF">MPNT_140056</name>
</gene>
<dbReference type="PANTHER" id="PTHR22960">
    <property type="entry name" value="MOLYBDOPTERIN COFACTOR SYNTHESIS PROTEIN A"/>
    <property type="match status" value="1"/>
</dbReference>
<dbReference type="InterPro" id="IPR013483">
    <property type="entry name" value="MoaA"/>
</dbReference>